<proteinExistence type="predicted"/>
<dbReference type="Proteomes" id="UP000824533">
    <property type="component" value="Linkage Group LG26"/>
</dbReference>
<protein>
    <submittedName>
        <fullName evidence="1">Uncharacterized protein</fullName>
    </submittedName>
</protein>
<reference evidence="1 2" key="1">
    <citation type="journal article" date="2021" name="Front. Genet.">
        <title>Chromosome-Level Genome Assembly Reveals Significant Gene Expansion in the Toll and IMD Signaling Pathways of Dendrolimus kikuchii.</title>
        <authorList>
            <person name="Zhou J."/>
            <person name="Wu P."/>
            <person name="Xiong Z."/>
            <person name="Liu N."/>
            <person name="Zhao N."/>
            <person name="Ji M."/>
            <person name="Qiu Y."/>
            <person name="Yang B."/>
        </authorList>
    </citation>
    <scope>NUCLEOTIDE SEQUENCE [LARGE SCALE GENOMIC DNA]</scope>
    <source>
        <strain evidence="1">Ann1</strain>
    </source>
</reference>
<organism evidence="1 2">
    <name type="scientific">Dendrolimus kikuchii</name>
    <dbReference type="NCBI Taxonomy" id="765133"/>
    <lineage>
        <taxon>Eukaryota</taxon>
        <taxon>Metazoa</taxon>
        <taxon>Ecdysozoa</taxon>
        <taxon>Arthropoda</taxon>
        <taxon>Hexapoda</taxon>
        <taxon>Insecta</taxon>
        <taxon>Pterygota</taxon>
        <taxon>Neoptera</taxon>
        <taxon>Endopterygota</taxon>
        <taxon>Lepidoptera</taxon>
        <taxon>Glossata</taxon>
        <taxon>Ditrysia</taxon>
        <taxon>Bombycoidea</taxon>
        <taxon>Lasiocampidae</taxon>
        <taxon>Dendrolimus</taxon>
    </lineage>
</organism>
<evidence type="ECO:0000313" key="1">
    <source>
        <dbReference type="EMBL" id="KAJ0170783.1"/>
    </source>
</evidence>
<comment type="caution">
    <text evidence="1">The sequence shown here is derived from an EMBL/GenBank/DDBJ whole genome shotgun (WGS) entry which is preliminary data.</text>
</comment>
<name>A0ACC1CGR6_9NEOP</name>
<sequence length="390" mass="45376">MVGPLMLLKMLHCKQFVKKKSNLKHNSSGESTSHCCSEDMKEFKVNVKVEQPDDCICRVCLKEGDTHIYKDAANDVPDALNLFAGIDVDIEDTYPKFLCQSCLALLQGAIVLRNTAQKSDSILKQTIAQESFSQNENDDSEDYEEDIFLSELRKPKKEKVDTQKYYFCKRCNMEFKSCEDYTNHKLSGEHDNLRHVCPICKNSYAALYFKRHMALHNKQDMETYMCDICGKKFTVKGQFTRHRLTHFYKLPYKCSLCPYKGRFNESLKMHMRTHTGEKPYQCTQCASRFINKSNLNKHMLIHKGEHDFKCDACGRGFYTKRELDQHFKVDHTGIKDHVCNVCGKAFGYRKAMMKHQLKVHKREKLKSGRMPLYLKVETMKSKGEKVIVES</sequence>
<gene>
    <name evidence="1" type="ORF">K1T71_013555</name>
</gene>
<accession>A0ACC1CGR6</accession>
<keyword evidence="2" id="KW-1185">Reference proteome</keyword>
<dbReference type="EMBL" id="CM034412">
    <property type="protein sequence ID" value="KAJ0170783.1"/>
    <property type="molecule type" value="Genomic_DNA"/>
</dbReference>
<evidence type="ECO:0000313" key="2">
    <source>
        <dbReference type="Proteomes" id="UP000824533"/>
    </source>
</evidence>